<dbReference type="Pfam" id="PF07508">
    <property type="entry name" value="Recombinase"/>
    <property type="match status" value="1"/>
</dbReference>
<dbReference type="PANTHER" id="PTHR30461">
    <property type="entry name" value="DNA-INVERTASE FROM LAMBDOID PROPHAGE"/>
    <property type="match status" value="1"/>
</dbReference>
<dbReference type="GO" id="GO:0003677">
    <property type="term" value="F:DNA binding"/>
    <property type="evidence" value="ECO:0007669"/>
    <property type="project" value="InterPro"/>
</dbReference>
<dbReference type="PROSITE" id="PS51736">
    <property type="entry name" value="RECOMBINASES_3"/>
    <property type="match status" value="1"/>
</dbReference>
<dbReference type="InterPro" id="IPR038109">
    <property type="entry name" value="DNA_bind_recomb_sf"/>
</dbReference>
<organism evidence="4 5">
    <name type="scientific">Acetivibrio clariflavus (strain DSM 19732 / NBRC 101661 / EBR45)</name>
    <name type="common">Clostridium clariflavum</name>
    <dbReference type="NCBI Taxonomy" id="720554"/>
    <lineage>
        <taxon>Bacteria</taxon>
        <taxon>Bacillati</taxon>
        <taxon>Bacillota</taxon>
        <taxon>Clostridia</taxon>
        <taxon>Eubacteriales</taxon>
        <taxon>Oscillospiraceae</taxon>
        <taxon>Acetivibrio</taxon>
    </lineage>
</organism>
<evidence type="ECO:0000313" key="5">
    <source>
        <dbReference type="Proteomes" id="UP000005435"/>
    </source>
</evidence>
<dbReference type="Gene3D" id="3.90.1750.20">
    <property type="entry name" value="Putative Large Serine Recombinase, Chain B, Domain 2"/>
    <property type="match status" value="1"/>
</dbReference>
<dbReference type="InterPro" id="IPR011109">
    <property type="entry name" value="DNA_bind_recombinase_dom"/>
</dbReference>
<keyword evidence="5" id="KW-1185">Reference proteome</keyword>
<keyword evidence="1" id="KW-0175">Coiled coil</keyword>
<dbReference type="GO" id="GO:0000150">
    <property type="term" value="F:DNA strand exchange activity"/>
    <property type="evidence" value="ECO:0007669"/>
    <property type="project" value="InterPro"/>
</dbReference>
<dbReference type="AlphaFoldDB" id="G8LXQ2"/>
<evidence type="ECO:0000259" key="2">
    <source>
        <dbReference type="PROSITE" id="PS51736"/>
    </source>
</evidence>
<dbReference type="SMART" id="SM00857">
    <property type="entry name" value="Resolvase"/>
    <property type="match status" value="1"/>
</dbReference>
<feature type="domain" description="Resolvase/invertase-type recombinase catalytic" evidence="2">
    <location>
        <begin position="3"/>
        <end position="156"/>
    </location>
</feature>
<dbReference type="RefSeq" id="WP_014255384.1">
    <property type="nucleotide sequence ID" value="NC_016627.1"/>
</dbReference>
<reference evidence="4 5" key="2">
    <citation type="journal article" date="2012" name="Stand. Genomic Sci.">
        <title>Complete Genome Sequence of Clostridium clariflavum DSM 19732.</title>
        <authorList>
            <person name="Izquierdo J.A."/>
            <person name="Goodwin L."/>
            <person name="Davenport K.W."/>
            <person name="Teshima H."/>
            <person name="Bruce D."/>
            <person name="Detter C."/>
            <person name="Tapia R."/>
            <person name="Han S."/>
            <person name="Land M."/>
            <person name="Hauser L."/>
            <person name="Jeffries C.D."/>
            <person name="Han J."/>
            <person name="Pitluck S."/>
            <person name="Nolan M."/>
            <person name="Chen A."/>
            <person name="Huntemann M."/>
            <person name="Mavromatis K."/>
            <person name="Mikhailova N."/>
            <person name="Liolios K."/>
            <person name="Woyke T."/>
            <person name="Lynd L.R."/>
        </authorList>
    </citation>
    <scope>NUCLEOTIDE SEQUENCE [LARGE SCALE GENOMIC DNA]</scope>
    <source>
        <strain evidence="5">DSM 19732 / NBRC 101661 / EBR45</strain>
    </source>
</reference>
<dbReference type="InterPro" id="IPR036162">
    <property type="entry name" value="Resolvase-like_N_sf"/>
</dbReference>
<gene>
    <name evidence="4" type="ordered locus">Clocl_2213</name>
</gene>
<dbReference type="Gene3D" id="3.40.50.1390">
    <property type="entry name" value="Resolvase, N-terminal catalytic domain"/>
    <property type="match status" value="1"/>
</dbReference>
<dbReference type="Pfam" id="PF13408">
    <property type="entry name" value="Zn_ribbon_recom"/>
    <property type="match status" value="1"/>
</dbReference>
<dbReference type="PANTHER" id="PTHR30461:SF23">
    <property type="entry name" value="DNA RECOMBINASE-RELATED"/>
    <property type="match status" value="1"/>
</dbReference>
<dbReference type="eggNOG" id="COG1961">
    <property type="taxonomic scope" value="Bacteria"/>
</dbReference>
<dbReference type="SUPFAM" id="SSF53041">
    <property type="entry name" value="Resolvase-like"/>
    <property type="match status" value="1"/>
</dbReference>
<evidence type="ECO:0000256" key="1">
    <source>
        <dbReference type="SAM" id="Coils"/>
    </source>
</evidence>
<protein>
    <submittedName>
        <fullName evidence="4">Site-specific recombinase, DNA invertase Pin</fullName>
    </submittedName>
</protein>
<dbReference type="EMBL" id="CP003065">
    <property type="protein sequence ID" value="AEV68805.1"/>
    <property type="molecule type" value="Genomic_DNA"/>
</dbReference>
<dbReference type="InterPro" id="IPR050639">
    <property type="entry name" value="SSR_resolvase"/>
</dbReference>
<dbReference type="STRING" id="720554.Clocl_2213"/>
<feature type="domain" description="Recombinase" evidence="3">
    <location>
        <begin position="164"/>
        <end position="308"/>
    </location>
</feature>
<accession>G8LXQ2</accession>
<dbReference type="OrthoDB" id="9804620at2"/>
<evidence type="ECO:0000313" key="4">
    <source>
        <dbReference type="EMBL" id="AEV68805.1"/>
    </source>
</evidence>
<dbReference type="InterPro" id="IPR025827">
    <property type="entry name" value="Zn_ribbon_recom_dom"/>
</dbReference>
<proteinExistence type="predicted"/>
<dbReference type="PROSITE" id="PS51737">
    <property type="entry name" value="RECOMBINASE_DNA_BIND"/>
    <property type="match status" value="1"/>
</dbReference>
<evidence type="ECO:0000259" key="3">
    <source>
        <dbReference type="PROSITE" id="PS51737"/>
    </source>
</evidence>
<dbReference type="KEGG" id="ccl:Clocl_2213"/>
<sequence>MNIVAIYCRLSDEDKNKANKYEDSESIQNQKKLLLDFARENKWEVYKIYCDDDYSGLDSERPGFKQLIADAEAGKFNIVLCKSQSRFTRDMELVEKYLHHKFIEWGIRFIGVTDNADTFEKGNKKSRQINGLVNEWYCEDISENIKAVFDVKRKRGEFIGSFAPYGYKKDPLNNNKLLIDEEAARVVRRIFSRYLEGFGAQQIASMLNREGIPNPTKYKELMGLNYKNPFKTEDYGLWNKTTVKRILRNETYIGNTVQAKRKKLSYKSKKMIAVSPDKWVRVENTHQPIIDKSVFFAVQQRMDGRIKSAGNGKPHLFASKVKCHDCGSTMVKVTSGKYSYLRCKLYSASYGNKMCTSHLTRLDELTDLIECKIKEHLKRYIDIPKMAERLEKELKWAYNERKYHEEIKKIKKEISEKELAIKSLYIDKIKGIIDEEQFIELNREFIKEKRKLSERQKTIQKEMELNEKTGIDYEDIVKDLIEFKELKHNMVSIMIGRIEIGEKTAEGKRIKIYWLF</sequence>
<name>G8LXQ2_ACECE</name>
<dbReference type="InterPro" id="IPR006119">
    <property type="entry name" value="Resolv_N"/>
</dbReference>
<dbReference type="Proteomes" id="UP000005435">
    <property type="component" value="Chromosome"/>
</dbReference>
<reference evidence="5" key="1">
    <citation type="submission" date="2011-12" db="EMBL/GenBank/DDBJ databases">
        <title>Complete sequence of Clostridium clariflavum DSM 19732.</title>
        <authorList>
            <consortium name="US DOE Joint Genome Institute"/>
            <person name="Lucas S."/>
            <person name="Han J."/>
            <person name="Lapidus A."/>
            <person name="Cheng J.-F."/>
            <person name="Goodwin L."/>
            <person name="Pitluck S."/>
            <person name="Peters L."/>
            <person name="Teshima H."/>
            <person name="Detter J.C."/>
            <person name="Han C."/>
            <person name="Tapia R."/>
            <person name="Land M."/>
            <person name="Hauser L."/>
            <person name="Kyrpides N."/>
            <person name="Ivanova N."/>
            <person name="Pagani I."/>
            <person name="Kitzmiller T."/>
            <person name="Lynd L."/>
            <person name="Izquierdo J."/>
            <person name="Woyke T."/>
        </authorList>
    </citation>
    <scope>NUCLEOTIDE SEQUENCE [LARGE SCALE GENOMIC DNA]</scope>
    <source>
        <strain evidence="5">DSM 19732 / NBRC 101661 / EBR45</strain>
    </source>
</reference>
<dbReference type="HOGENOM" id="CLU_010686_18_2_9"/>
<feature type="coiled-coil region" evidence="1">
    <location>
        <begin position="400"/>
        <end position="462"/>
    </location>
</feature>
<dbReference type="Pfam" id="PF00239">
    <property type="entry name" value="Resolvase"/>
    <property type="match status" value="1"/>
</dbReference>